<dbReference type="KEGG" id="kphy:AOZ06_28960"/>
<organism evidence="1 2">
    <name type="scientific">Kibdelosporangium phytohabitans</name>
    <dbReference type="NCBI Taxonomy" id="860235"/>
    <lineage>
        <taxon>Bacteria</taxon>
        <taxon>Bacillati</taxon>
        <taxon>Actinomycetota</taxon>
        <taxon>Actinomycetes</taxon>
        <taxon>Pseudonocardiales</taxon>
        <taxon>Pseudonocardiaceae</taxon>
        <taxon>Kibdelosporangium</taxon>
    </lineage>
</organism>
<name>A0A0N9I6K3_9PSEU</name>
<accession>A0A0N9I6K3</accession>
<evidence type="ECO:0000313" key="1">
    <source>
        <dbReference type="EMBL" id="ALG10386.1"/>
    </source>
</evidence>
<protein>
    <submittedName>
        <fullName evidence="1">Uncharacterized protein</fullName>
    </submittedName>
</protein>
<evidence type="ECO:0000313" key="2">
    <source>
        <dbReference type="Proteomes" id="UP000063699"/>
    </source>
</evidence>
<dbReference type="AlphaFoldDB" id="A0A0N9I6K3"/>
<reference evidence="1 2" key="1">
    <citation type="submission" date="2015-07" db="EMBL/GenBank/DDBJ databases">
        <title>Genome sequencing of Kibdelosporangium phytohabitans.</title>
        <authorList>
            <person name="Qin S."/>
            <person name="Xing K."/>
        </authorList>
    </citation>
    <scope>NUCLEOTIDE SEQUENCE [LARGE SCALE GENOMIC DNA]</scope>
    <source>
        <strain evidence="1 2">KLBMP1111</strain>
    </source>
</reference>
<dbReference type="STRING" id="860235.AOZ06_28960"/>
<dbReference type="RefSeq" id="WP_054292289.1">
    <property type="nucleotide sequence ID" value="NZ_CP012752.1"/>
</dbReference>
<dbReference type="EMBL" id="CP012752">
    <property type="protein sequence ID" value="ALG10386.1"/>
    <property type="molecule type" value="Genomic_DNA"/>
</dbReference>
<keyword evidence="2" id="KW-1185">Reference proteome</keyword>
<dbReference type="Proteomes" id="UP000063699">
    <property type="component" value="Chromosome"/>
</dbReference>
<sequence length="225" mass="24467">MLGPDLRVIADAMWAKLVWAGLNIQPEDLSTSYNTLCYPLEFLRALRWPGCSAASAAPNSPGCELAASVGSTRDFPIPGDSREVLARDAICLFDVPTHRTGTAFTKPVDPLLGKTMEAWEAARPDQPAGTDRKTGEQVHLLFAMRARPMDKTYINRTIIPALCRKAGVPTADARGATTSHRARSTIASQLYNAKGPMTLMYNPGQRDSTQLTAETVSWLAAYTRS</sequence>
<proteinExistence type="predicted"/>
<gene>
    <name evidence="1" type="ORF">AOZ06_28960</name>
</gene>